<feature type="domain" description="HhH-GPD" evidence="13">
    <location>
        <begin position="37"/>
        <end position="184"/>
    </location>
</feature>
<dbReference type="PROSITE" id="PS00764">
    <property type="entry name" value="ENDONUCLEASE_III_1"/>
    <property type="match status" value="1"/>
</dbReference>
<keyword evidence="15" id="KW-1185">Reference proteome</keyword>
<dbReference type="GO" id="GO:0003677">
    <property type="term" value="F:DNA binding"/>
    <property type="evidence" value="ECO:0007669"/>
    <property type="project" value="UniProtKB-UniRule"/>
</dbReference>
<dbReference type="SMART" id="SM00478">
    <property type="entry name" value="ENDO3c"/>
    <property type="match status" value="1"/>
</dbReference>
<dbReference type="GO" id="GO:0006285">
    <property type="term" value="P:base-excision repair, AP site formation"/>
    <property type="evidence" value="ECO:0007669"/>
    <property type="project" value="TreeGrafter"/>
</dbReference>
<keyword evidence="7 12" id="KW-0411">Iron-sulfur</keyword>
<dbReference type="HAMAP" id="MF_00942">
    <property type="entry name" value="Nth"/>
    <property type="match status" value="1"/>
</dbReference>
<keyword evidence="10 12" id="KW-0456">Lyase</keyword>
<dbReference type="GO" id="GO:0051539">
    <property type="term" value="F:4 iron, 4 sulfur cluster binding"/>
    <property type="evidence" value="ECO:0007669"/>
    <property type="project" value="UniProtKB-UniRule"/>
</dbReference>
<evidence type="ECO:0000256" key="10">
    <source>
        <dbReference type="ARBA" id="ARBA00023239"/>
    </source>
</evidence>
<dbReference type="InterPro" id="IPR005759">
    <property type="entry name" value="Nth"/>
</dbReference>
<dbReference type="Pfam" id="PF00633">
    <property type="entry name" value="HHH"/>
    <property type="match status" value="1"/>
</dbReference>
<feature type="binding site" evidence="12">
    <location>
        <position position="193"/>
    </location>
    <ligand>
        <name>[4Fe-4S] cluster</name>
        <dbReference type="ChEBI" id="CHEBI:49883"/>
    </ligand>
</feature>
<dbReference type="NCBIfam" id="TIGR01083">
    <property type="entry name" value="nth"/>
    <property type="match status" value="1"/>
</dbReference>
<evidence type="ECO:0000256" key="3">
    <source>
        <dbReference type="ARBA" id="ARBA00022723"/>
    </source>
</evidence>
<dbReference type="Pfam" id="PF00730">
    <property type="entry name" value="HhH-GPD"/>
    <property type="match status" value="1"/>
</dbReference>
<dbReference type="InterPro" id="IPR023170">
    <property type="entry name" value="HhH_base_excis_C"/>
</dbReference>
<comment type="caution">
    <text evidence="14">The sequence shown here is derived from an EMBL/GenBank/DDBJ whole genome shotgun (WGS) entry which is preliminary data.</text>
</comment>
<keyword evidence="5 12" id="KW-0378">Hydrolase</keyword>
<dbReference type="Proteomes" id="UP000005540">
    <property type="component" value="Unassembled WGS sequence"/>
</dbReference>
<dbReference type="GO" id="GO:0019104">
    <property type="term" value="F:DNA N-glycosylase activity"/>
    <property type="evidence" value="ECO:0007669"/>
    <property type="project" value="UniProtKB-UniRule"/>
</dbReference>
<evidence type="ECO:0000259" key="13">
    <source>
        <dbReference type="SMART" id="SM00478"/>
    </source>
</evidence>
<dbReference type="FunFam" id="1.10.1670.10:FF:000001">
    <property type="entry name" value="Endonuclease III"/>
    <property type="match status" value="1"/>
</dbReference>
<comment type="function">
    <text evidence="12">DNA repair enzyme that has both DNA N-glycosylase activity and AP-lyase activity. The DNA N-glycosylase activity releases various damaged pyrimidines from DNA by cleaving the N-glycosidic bond, leaving an AP (apurinic/apyrimidinic) site. The AP-lyase activity cleaves the phosphodiester bond 3' to the AP site by a beta-elimination, leaving a 3'-terminal unsaturated sugar and a product with a terminal 5'-phosphate.</text>
</comment>
<comment type="similarity">
    <text evidence="1 12">Belongs to the Nth/MutY family.</text>
</comment>
<sequence length="209" mass="23957">MAFTQHELIERLKKHFPDPKIELNYENEFQLLIAIILSAQTTDKKVNQVSPILFKKYPTPQALANADLKDLEEIIKPLGYYRRKAKLIKECAKAIVEKFNGQIPKTLEELISLPGVGRKTASAFLVNAYKIPAIVVDTHVKRVAKRLKITNQTNPEKVEKDLAKFFSKENWAYISNALVLFGRYICTANKPKCKECYVSDICPYEKKNL</sequence>
<dbReference type="CDD" id="cd00056">
    <property type="entry name" value="ENDO3c"/>
    <property type="match status" value="1"/>
</dbReference>
<dbReference type="RefSeq" id="WP_007546458.1">
    <property type="nucleotide sequence ID" value="NZ_ABZS01000052.1"/>
</dbReference>
<evidence type="ECO:0000256" key="6">
    <source>
        <dbReference type="ARBA" id="ARBA00023004"/>
    </source>
</evidence>
<dbReference type="Gene3D" id="1.10.1670.10">
    <property type="entry name" value="Helix-hairpin-Helix base-excision DNA repair enzymes (C-terminal)"/>
    <property type="match status" value="1"/>
</dbReference>
<comment type="cofactor">
    <cofactor evidence="12">
        <name>[4Fe-4S] cluster</name>
        <dbReference type="ChEBI" id="CHEBI:49883"/>
    </cofactor>
    <text evidence="12">Binds 1 [4Fe-4S] cluster.</text>
</comment>
<keyword evidence="14" id="KW-0540">Nuclease</keyword>
<dbReference type="PANTHER" id="PTHR10359">
    <property type="entry name" value="A/G-SPECIFIC ADENINE GLYCOSYLASE/ENDONUCLEASE III"/>
    <property type="match status" value="1"/>
</dbReference>
<evidence type="ECO:0000256" key="5">
    <source>
        <dbReference type="ARBA" id="ARBA00022801"/>
    </source>
</evidence>
<dbReference type="PANTHER" id="PTHR10359:SF18">
    <property type="entry name" value="ENDONUCLEASE III"/>
    <property type="match status" value="1"/>
</dbReference>
<dbReference type="EMBL" id="ABZS01000052">
    <property type="protein sequence ID" value="EEP60798.1"/>
    <property type="molecule type" value="Genomic_DNA"/>
</dbReference>
<dbReference type="SUPFAM" id="SSF48150">
    <property type="entry name" value="DNA-glycosylase"/>
    <property type="match status" value="1"/>
</dbReference>
<keyword evidence="2 12" id="KW-0004">4Fe-4S</keyword>
<evidence type="ECO:0000256" key="1">
    <source>
        <dbReference type="ARBA" id="ARBA00008343"/>
    </source>
</evidence>
<dbReference type="InterPro" id="IPR004036">
    <property type="entry name" value="Endonuclease-III-like_CS2"/>
</dbReference>
<keyword evidence="4 12" id="KW-0227">DNA damage</keyword>
<evidence type="ECO:0000313" key="14">
    <source>
        <dbReference type="EMBL" id="EEP60798.1"/>
    </source>
</evidence>
<keyword evidence="9 12" id="KW-0234">DNA repair</keyword>
<feature type="binding site" evidence="12">
    <location>
        <position position="196"/>
    </location>
    <ligand>
        <name>[4Fe-4S] cluster</name>
        <dbReference type="ChEBI" id="CHEBI:49883"/>
    </ligand>
</feature>
<comment type="catalytic activity">
    <reaction evidence="12">
        <text>2'-deoxyribonucleotide-(2'-deoxyribose 5'-phosphate)-2'-deoxyribonucleotide-DNA = a 3'-end 2'-deoxyribonucleotide-(2,3-dehydro-2,3-deoxyribose 5'-phosphate)-DNA + a 5'-end 5'-phospho-2'-deoxyribonucleoside-DNA + H(+)</text>
        <dbReference type="Rhea" id="RHEA:66592"/>
        <dbReference type="Rhea" id="RHEA-COMP:13180"/>
        <dbReference type="Rhea" id="RHEA-COMP:16897"/>
        <dbReference type="Rhea" id="RHEA-COMP:17067"/>
        <dbReference type="ChEBI" id="CHEBI:15378"/>
        <dbReference type="ChEBI" id="CHEBI:136412"/>
        <dbReference type="ChEBI" id="CHEBI:157695"/>
        <dbReference type="ChEBI" id="CHEBI:167181"/>
        <dbReference type="EC" id="4.2.99.18"/>
    </reaction>
</comment>
<feature type="binding site" evidence="12">
    <location>
        <position position="186"/>
    </location>
    <ligand>
        <name>[4Fe-4S] cluster</name>
        <dbReference type="ChEBI" id="CHEBI:49883"/>
    </ligand>
</feature>
<dbReference type="PROSITE" id="PS01155">
    <property type="entry name" value="ENDONUCLEASE_III_2"/>
    <property type="match status" value="1"/>
</dbReference>
<dbReference type="InterPro" id="IPR000445">
    <property type="entry name" value="HhH_motif"/>
</dbReference>
<protein>
    <recommendedName>
        <fullName evidence="12">Endonuclease III</fullName>
        <ecNumber evidence="12">4.2.99.18</ecNumber>
    </recommendedName>
    <alternativeName>
        <fullName evidence="12">DNA-(apurinic or apyrimidinic site) lyase</fullName>
    </alternativeName>
</protein>
<keyword evidence="8 12" id="KW-0238">DNA-binding</keyword>
<gene>
    <name evidence="12 14" type="primary">nth</name>
    <name evidence="14" type="ORF">SULYE_0702</name>
</gene>
<reference evidence="14 15" key="1">
    <citation type="submission" date="2009-04" db="EMBL/GenBank/DDBJ databases">
        <authorList>
            <person name="Reysenbach A.-L."/>
            <person name="Heidelberg J.F."/>
            <person name="Nelson W.C."/>
        </authorList>
    </citation>
    <scope>NUCLEOTIDE SEQUENCE [LARGE SCALE GENOMIC DNA]</scope>
    <source>
        <strain evidence="14 15">SS-5</strain>
    </source>
</reference>
<dbReference type="PIRSF" id="PIRSF001435">
    <property type="entry name" value="Nth"/>
    <property type="match status" value="1"/>
</dbReference>
<name>C4FJF5_9AQUI</name>
<feature type="binding site" evidence="12">
    <location>
        <position position="202"/>
    </location>
    <ligand>
        <name>[4Fe-4S] cluster</name>
        <dbReference type="ChEBI" id="CHEBI:49883"/>
    </ligand>
</feature>
<dbReference type="FunFam" id="1.10.340.30:FF:000001">
    <property type="entry name" value="Endonuclease III"/>
    <property type="match status" value="1"/>
</dbReference>
<dbReference type="Gene3D" id="1.10.340.30">
    <property type="entry name" value="Hypothetical protein, domain 2"/>
    <property type="match status" value="1"/>
</dbReference>
<organism evidence="14 15">
    <name type="scientific">Sulfurihydrogenibium yellowstonense SS-5</name>
    <dbReference type="NCBI Taxonomy" id="432331"/>
    <lineage>
        <taxon>Bacteria</taxon>
        <taxon>Pseudomonadati</taxon>
        <taxon>Aquificota</taxon>
        <taxon>Aquificia</taxon>
        <taxon>Aquificales</taxon>
        <taxon>Hydrogenothermaceae</taxon>
        <taxon>Sulfurihydrogenibium</taxon>
    </lineage>
</organism>
<accession>C4FJF5</accession>
<evidence type="ECO:0000256" key="11">
    <source>
        <dbReference type="ARBA" id="ARBA00023295"/>
    </source>
</evidence>
<dbReference type="InterPro" id="IPR004035">
    <property type="entry name" value="Endouclease-III_FeS-bd_BS"/>
</dbReference>
<keyword evidence="11 12" id="KW-0326">Glycosidase</keyword>
<dbReference type="InterPro" id="IPR003265">
    <property type="entry name" value="HhH-GPD_domain"/>
</dbReference>
<keyword evidence="6 12" id="KW-0408">Iron</keyword>
<evidence type="ECO:0000256" key="9">
    <source>
        <dbReference type="ARBA" id="ARBA00023204"/>
    </source>
</evidence>
<evidence type="ECO:0000256" key="8">
    <source>
        <dbReference type="ARBA" id="ARBA00023125"/>
    </source>
</evidence>
<evidence type="ECO:0000256" key="12">
    <source>
        <dbReference type="HAMAP-Rule" id="MF_00942"/>
    </source>
</evidence>
<dbReference type="AlphaFoldDB" id="C4FJF5"/>
<dbReference type="EC" id="4.2.99.18" evidence="12"/>
<keyword evidence="14" id="KW-0255">Endonuclease</keyword>
<evidence type="ECO:0000256" key="7">
    <source>
        <dbReference type="ARBA" id="ARBA00023014"/>
    </source>
</evidence>
<evidence type="ECO:0000313" key="15">
    <source>
        <dbReference type="Proteomes" id="UP000005540"/>
    </source>
</evidence>
<dbReference type="GO" id="GO:0046872">
    <property type="term" value="F:metal ion binding"/>
    <property type="evidence" value="ECO:0007669"/>
    <property type="project" value="UniProtKB-KW"/>
</dbReference>
<dbReference type="InterPro" id="IPR011257">
    <property type="entry name" value="DNA_glycosylase"/>
</dbReference>
<keyword evidence="3 12" id="KW-0479">Metal-binding</keyword>
<proteinExistence type="inferred from homology"/>
<dbReference type="GO" id="GO:0140078">
    <property type="term" value="F:class I DNA-(apurinic or apyrimidinic site) endonuclease activity"/>
    <property type="evidence" value="ECO:0007669"/>
    <property type="project" value="UniProtKB-EC"/>
</dbReference>
<dbReference type="OrthoDB" id="9800977at2"/>
<evidence type="ECO:0000256" key="2">
    <source>
        <dbReference type="ARBA" id="ARBA00022485"/>
    </source>
</evidence>
<evidence type="ECO:0000256" key="4">
    <source>
        <dbReference type="ARBA" id="ARBA00022763"/>
    </source>
</evidence>